<keyword evidence="3" id="KW-1185">Reference proteome</keyword>
<dbReference type="AlphaFoldDB" id="A0A834X5Q5"/>
<feature type="compositionally biased region" description="Basic and acidic residues" evidence="1">
    <location>
        <begin position="14"/>
        <end position="23"/>
    </location>
</feature>
<comment type="caution">
    <text evidence="2">The sequence shown here is derived from an EMBL/GenBank/DDBJ whole genome shotgun (WGS) entry which is preliminary data.</text>
</comment>
<name>A0A834X5Q5_9FABA</name>
<proteinExistence type="predicted"/>
<evidence type="ECO:0000313" key="2">
    <source>
        <dbReference type="EMBL" id="KAF7838716.1"/>
    </source>
</evidence>
<organism evidence="2 3">
    <name type="scientific">Senna tora</name>
    <dbReference type="NCBI Taxonomy" id="362788"/>
    <lineage>
        <taxon>Eukaryota</taxon>
        <taxon>Viridiplantae</taxon>
        <taxon>Streptophyta</taxon>
        <taxon>Embryophyta</taxon>
        <taxon>Tracheophyta</taxon>
        <taxon>Spermatophyta</taxon>
        <taxon>Magnoliopsida</taxon>
        <taxon>eudicotyledons</taxon>
        <taxon>Gunneridae</taxon>
        <taxon>Pentapetalae</taxon>
        <taxon>rosids</taxon>
        <taxon>fabids</taxon>
        <taxon>Fabales</taxon>
        <taxon>Fabaceae</taxon>
        <taxon>Caesalpinioideae</taxon>
        <taxon>Cassia clade</taxon>
        <taxon>Senna</taxon>
    </lineage>
</organism>
<gene>
    <name evidence="2" type="ORF">G2W53_007198</name>
</gene>
<reference evidence="2" key="1">
    <citation type="submission" date="2020-09" db="EMBL/GenBank/DDBJ databases">
        <title>Genome-Enabled Discovery of Anthraquinone Biosynthesis in Senna tora.</title>
        <authorList>
            <person name="Kang S.-H."/>
            <person name="Pandey R.P."/>
            <person name="Lee C.-M."/>
            <person name="Sim J.-S."/>
            <person name="Jeong J.-T."/>
            <person name="Choi B.-S."/>
            <person name="Jung M."/>
            <person name="Ginzburg D."/>
            <person name="Zhao K."/>
            <person name="Won S.Y."/>
            <person name="Oh T.-J."/>
            <person name="Yu Y."/>
            <person name="Kim N.-H."/>
            <person name="Lee O.R."/>
            <person name="Lee T.-H."/>
            <person name="Bashyal P."/>
            <person name="Kim T.-S."/>
            <person name="Lee W.-H."/>
            <person name="Kawkins C."/>
            <person name="Kim C.-K."/>
            <person name="Kim J.S."/>
            <person name="Ahn B.O."/>
            <person name="Rhee S.Y."/>
            <person name="Sohng J.K."/>
        </authorList>
    </citation>
    <scope>NUCLEOTIDE SEQUENCE</scope>
    <source>
        <tissue evidence="2">Leaf</tissue>
    </source>
</reference>
<feature type="region of interest" description="Disordered" evidence="1">
    <location>
        <begin position="1"/>
        <end position="23"/>
    </location>
</feature>
<evidence type="ECO:0000313" key="3">
    <source>
        <dbReference type="Proteomes" id="UP000634136"/>
    </source>
</evidence>
<evidence type="ECO:0000256" key="1">
    <source>
        <dbReference type="SAM" id="MobiDB-lite"/>
    </source>
</evidence>
<sequence>MASFGHHVIPSGLSRERPDVTSQ</sequence>
<dbReference type="Proteomes" id="UP000634136">
    <property type="component" value="Unassembled WGS sequence"/>
</dbReference>
<accession>A0A834X5Q5</accession>
<protein>
    <submittedName>
        <fullName evidence="2">Uncharacterized protein</fullName>
    </submittedName>
</protein>
<dbReference type="EMBL" id="JAAIUW010000003">
    <property type="protein sequence ID" value="KAF7838716.1"/>
    <property type="molecule type" value="Genomic_DNA"/>
</dbReference>